<feature type="region of interest" description="Disordered" evidence="1">
    <location>
        <begin position="56"/>
        <end position="94"/>
    </location>
</feature>
<feature type="compositionally biased region" description="Basic and acidic residues" evidence="1">
    <location>
        <begin position="62"/>
        <end position="71"/>
    </location>
</feature>
<organism evidence="2 3">
    <name type="scientific">Plectus sambesii</name>
    <dbReference type="NCBI Taxonomy" id="2011161"/>
    <lineage>
        <taxon>Eukaryota</taxon>
        <taxon>Metazoa</taxon>
        <taxon>Ecdysozoa</taxon>
        <taxon>Nematoda</taxon>
        <taxon>Chromadorea</taxon>
        <taxon>Plectida</taxon>
        <taxon>Plectina</taxon>
        <taxon>Plectoidea</taxon>
        <taxon>Plectidae</taxon>
        <taxon>Plectus</taxon>
    </lineage>
</organism>
<evidence type="ECO:0000313" key="3">
    <source>
        <dbReference type="WBParaSite" id="PSAMB.scaffold125size75095.g2399.t1"/>
    </source>
</evidence>
<accession>A0A914UTX2</accession>
<dbReference type="AlphaFoldDB" id="A0A914UTX2"/>
<keyword evidence="2" id="KW-1185">Reference proteome</keyword>
<proteinExistence type="predicted"/>
<sequence length="131" mass="14773">MRERRVFRTDSSTRQQDENGDEQISEQGRAAAGREGWNRKLKLAVDETGRRSVAWHFLQTKTGDESDREWTKSSGGRSDGSRRAQTASVSRESGYLKVAETALQCKHRTDDDGRTARDRRSVPPSIAALFC</sequence>
<evidence type="ECO:0000313" key="2">
    <source>
        <dbReference type="Proteomes" id="UP000887566"/>
    </source>
</evidence>
<reference evidence="3" key="1">
    <citation type="submission" date="2022-11" db="UniProtKB">
        <authorList>
            <consortium name="WormBaseParasite"/>
        </authorList>
    </citation>
    <scope>IDENTIFICATION</scope>
</reference>
<feature type="region of interest" description="Disordered" evidence="1">
    <location>
        <begin position="1"/>
        <end position="38"/>
    </location>
</feature>
<dbReference type="WBParaSite" id="PSAMB.scaffold125size75095.g2399.t1">
    <property type="protein sequence ID" value="PSAMB.scaffold125size75095.g2399.t1"/>
    <property type="gene ID" value="PSAMB.scaffold125size75095.g2399"/>
</dbReference>
<name>A0A914UTX2_9BILA</name>
<protein>
    <submittedName>
        <fullName evidence="3">Uncharacterized protein</fullName>
    </submittedName>
</protein>
<evidence type="ECO:0000256" key="1">
    <source>
        <dbReference type="SAM" id="MobiDB-lite"/>
    </source>
</evidence>
<dbReference type="Proteomes" id="UP000887566">
    <property type="component" value="Unplaced"/>
</dbReference>